<dbReference type="Pfam" id="PF19127">
    <property type="entry name" value="Choline_bind_3"/>
    <property type="match status" value="3"/>
</dbReference>
<name>A0A2X3AGH7_CLOPF</name>
<evidence type="ECO:0000256" key="3">
    <source>
        <dbReference type="SAM" id="SignalP"/>
    </source>
</evidence>
<keyword evidence="3" id="KW-0732">Signal</keyword>
<dbReference type="Pfam" id="PF01473">
    <property type="entry name" value="Choline_bind_1"/>
    <property type="match status" value="4"/>
</dbReference>
<accession>A0A2X3AGH7</accession>
<evidence type="ECO:0000313" key="4">
    <source>
        <dbReference type="EMBL" id="SQB61669.1"/>
    </source>
</evidence>
<feature type="chain" id="PRO_5016078625" evidence="3">
    <location>
        <begin position="26"/>
        <end position="452"/>
    </location>
</feature>
<organism evidence="4 5">
    <name type="scientific">Clostridium perfringens</name>
    <dbReference type="NCBI Taxonomy" id="1502"/>
    <lineage>
        <taxon>Bacteria</taxon>
        <taxon>Bacillati</taxon>
        <taxon>Bacillota</taxon>
        <taxon>Clostridia</taxon>
        <taxon>Eubacteriales</taxon>
        <taxon>Clostridiaceae</taxon>
        <taxon>Clostridium</taxon>
    </lineage>
</organism>
<reference evidence="4 5" key="1">
    <citation type="submission" date="2018-06" db="EMBL/GenBank/DDBJ databases">
        <authorList>
            <consortium name="Pathogen Informatics"/>
            <person name="Doyle S."/>
        </authorList>
    </citation>
    <scope>NUCLEOTIDE SEQUENCE [LARGE SCALE GENOMIC DNA]</scope>
    <source>
        <strain evidence="4 5">NCTC10719</strain>
    </source>
</reference>
<feature type="repeat" description="Cell wall-binding" evidence="2">
    <location>
        <begin position="101"/>
        <end position="120"/>
    </location>
</feature>
<dbReference type="RefSeq" id="WP_111927310.1">
    <property type="nucleotide sequence ID" value="NZ_UAWG01000024.1"/>
</dbReference>
<feature type="repeat" description="Cell wall-binding" evidence="2">
    <location>
        <begin position="201"/>
        <end position="220"/>
    </location>
</feature>
<feature type="repeat" description="Cell wall-binding" evidence="2">
    <location>
        <begin position="81"/>
        <end position="100"/>
    </location>
</feature>
<feature type="repeat" description="Cell wall-binding" evidence="2">
    <location>
        <begin position="141"/>
        <end position="160"/>
    </location>
</feature>
<protein>
    <submittedName>
        <fullName evidence="4">Cell wall binding repeat-containing protein</fullName>
    </submittedName>
</protein>
<dbReference type="PROSITE" id="PS51170">
    <property type="entry name" value="CW"/>
    <property type="match status" value="8"/>
</dbReference>
<feature type="repeat" description="Cell wall-binding" evidence="2">
    <location>
        <begin position="181"/>
        <end position="200"/>
    </location>
</feature>
<dbReference type="Gene3D" id="3.90.1720.10">
    <property type="entry name" value="endopeptidase domain like (from Nostoc punctiforme)"/>
    <property type="match status" value="1"/>
</dbReference>
<keyword evidence="1" id="KW-0677">Repeat</keyword>
<dbReference type="InterPro" id="IPR018337">
    <property type="entry name" value="Cell_wall/Cho-bd_repeat"/>
</dbReference>
<dbReference type="Gene3D" id="2.10.270.10">
    <property type="entry name" value="Cholin Binding"/>
    <property type="match status" value="6"/>
</dbReference>
<feature type="repeat" description="Cell wall-binding" evidence="2">
    <location>
        <begin position="161"/>
        <end position="180"/>
    </location>
</feature>
<gene>
    <name evidence="4" type="primary">toxB</name>
    <name evidence="4" type="ORF">NCTC10719_03354</name>
</gene>
<feature type="signal peptide" evidence="3">
    <location>
        <begin position="1"/>
        <end position="25"/>
    </location>
</feature>
<dbReference type="EMBL" id="UAWG01000024">
    <property type="protein sequence ID" value="SQB61669.1"/>
    <property type="molecule type" value="Genomic_DNA"/>
</dbReference>
<evidence type="ECO:0000256" key="2">
    <source>
        <dbReference type="PROSITE-ProRule" id="PRU00591"/>
    </source>
</evidence>
<proteinExistence type="predicted"/>
<evidence type="ECO:0000256" key="1">
    <source>
        <dbReference type="ARBA" id="ARBA00022737"/>
    </source>
</evidence>
<sequence>MKRRRIITTLILTLTLSLQSISVFAQPNKEVSNISSEKTDINNGWVYENNNWYYITNGTKATSWKKINDYWYYFDNDGNMQTDWQEIGGVWYYFRPDGIMATGWQKVNDYWYYFSDNGAMQTDWKQLNEVWYYFRPDGIMATNWQKVNDYWYYFDNNGAMQTNWQEINNNWYYFREDGIMATNWQKVNDYFYFFNNNGIMQTDWHEINNKWYHFRNDGIMSTGWQNIDDDWYLFNDYNGDMQIGWASQNDKWYYLSEETGAMVKDSEKTINGNIYKFDSDGVMITDKWFESTYVNKDGIVLHGSPSRSHSYTQYKLFNYMSNEDNRESVHYAAIDLHGGETTNNCVYFTSEALRRAGVKIPLYVANTYQLERELLSRGWIKSTNTSDLRPGDVVFSGYKHSFTFMNWYDDDYAYIVDNQKKYFDSVLHKRLVSVDDPVNDTIRATHFFYLPE</sequence>
<feature type="repeat" description="Cell wall-binding" evidence="2">
    <location>
        <begin position="121"/>
        <end position="140"/>
    </location>
</feature>
<dbReference type="SUPFAM" id="SSF69360">
    <property type="entry name" value="Cell wall binding repeat"/>
    <property type="match status" value="2"/>
</dbReference>
<evidence type="ECO:0000313" key="5">
    <source>
        <dbReference type="Proteomes" id="UP000249986"/>
    </source>
</evidence>
<dbReference type="AlphaFoldDB" id="A0A2X3AGH7"/>
<dbReference type="Proteomes" id="UP000249986">
    <property type="component" value="Unassembled WGS sequence"/>
</dbReference>
<feature type="repeat" description="Cell wall-binding" evidence="2">
    <location>
        <begin position="61"/>
        <end position="80"/>
    </location>
</feature>